<dbReference type="InterPro" id="IPR006195">
    <property type="entry name" value="aa-tRNA-synth_II"/>
</dbReference>
<keyword evidence="13" id="KW-1185">Reference proteome</keyword>
<dbReference type="InterPro" id="IPR004154">
    <property type="entry name" value="Anticodon-bd"/>
</dbReference>
<dbReference type="GO" id="GO:0002161">
    <property type="term" value="F:aminoacyl-tRNA deacylase activity"/>
    <property type="evidence" value="ECO:0007669"/>
    <property type="project" value="InterPro"/>
</dbReference>
<dbReference type="GO" id="GO:0006433">
    <property type="term" value="P:prolyl-tRNA aminoacylation"/>
    <property type="evidence" value="ECO:0007669"/>
    <property type="project" value="UniProtKB-UniRule"/>
</dbReference>
<keyword evidence="7 10" id="KW-0648">Protein biosynthesis</keyword>
<dbReference type="InterPro" id="IPR023717">
    <property type="entry name" value="Pro-tRNA-Synthase_IIa_type1"/>
</dbReference>
<comment type="domain">
    <text evidence="10">Consists of three domains: the N-terminal catalytic domain, the editing domain and the C-terminal anticodon-binding domain.</text>
</comment>
<dbReference type="GO" id="GO:0005524">
    <property type="term" value="F:ATP binding"/>
    <property type="evidence" value="ECO:0007669"/>
    <property type="project" value="UniProtKB-UniRule"/>
</dbReference>
<comment type="subcellular location">
    <subcellularLocation>
        <location evidence="1 10">Cytoplasm</location>
    </subcellularLocation>
</comment>
<dbReference type="CDD" id="cd00861">
    <property type="entry name" value="ProRS_anticodon_short"/>
    <property type="match status" value="1"/>
</dbReference>
<dbReference type="InterPro" id="IPR045864">
    <property type="entry name" value="aa-tRNA-synth_II/BPL/LPL"/>
</dbReference>
<dbReference type="GO" id="GO:0016740">
    <property type="term" value="F:transferase activity"/>
    <property type="evidence" value="ECO:0007669"/>
    <property type="project" value="UniProtKB-ARBA"/>
</dbReference>
<dbReference type="FunFam" id="3.30.930.10:FF:000062">
    <property type="entry name" value="Proline--tRNA ligase"/>
    <property type="match status" value="1"/>
</dbReference>
<dbReference type="InterPro" id="IPR036754">
    <property type="entry name" value="YbaK/aa-tRNA-synt-asso_dom_sf"/>
</dbReference>
<dbReference type="Pfam" id="PF03129">
    <property type="entry name" value="HGTP_anticodon"/>
    <property type="match status" value="1"/>
</dbReference>
<dbReference type="InterPro" id="IPR044140">
    <property type="entry name" value="ProRS_anticodon_short"/>
</dbReference>
<dbReference type="Gene3D" id="3.30.930.10">
    <property type="entry name" value="Bira Bifunctional Protein, Domain 2"/>
    <property type="match status" value="2"/>
</dbReference>
<dbReference type="PANTHER" id="PTHR42753">
    <property type="entry name" value="MITOCHONDRIAL RIBOSOME PROTEIN L39/PROLYL-TRNA LIGASE FAMILY MEMBER"/>
    <property type="match status" value="1"/>
</dbReference>
<reference evidence="12" key="2">
    <citation type="submission" date="2020-09" db="EMBL/GenBank/DDBJ databases">
        <authorList>
            <person name="Sun Q."/>
            <person name="Zhou Y."/>
        </authorList>
    </citation>
    <scope>NUCLEOTIDE SEQUENCE</scope>
    <source>
        <strain evidence="12">CGMCC 1.12777</strain>
    </source>
</reference>
<dbReference type="InterPro" id="IPR033730">
    <property type="entry name" value="ProRS_core_prok"/>
</dbReference>
<dbReference type="AlphaFoldDB" id="A0A8J2ZW62"/>
<comment type="subunit">
    <text evidence="2 10">Homodimer.</text>
</comment>
<dbReference type="InterPro" id="IPR050062">
    <property type="entry name" value="Pro-tRNA_synthetase"/>
</dbReference>
<gene>
    <name evidence="10 12" type="primary">proS</name>
    <name evidence="12" type="ORF">GCM10007096_20990</name>
</gene>
<dbReference type="InterPro" id="IPR036621">
    <property type="entry name" value="Anticodon-bd_dom_sf"/>
</dbReference>
<dbReference type="NCBIfam" id="NF006625">
    <property type="entry name" value="PRK09194.1"/>
    <property type="match status" value="1"/>
</dbReference>
<evidence type="ECO:0000256" key="9">
    <source>
        <dbReference type="ARBA" id="ARBA00047671"/>
    </source>
</evidence>
<sequence>MRQSQMLIPTMRENPADAECTSHRLLLKAGYIRQNAAGIYSYLPLGYRVLRKIEAIVREEMERAGCVELLMPAIQPAELWHETGRWNIYGPELMRLKDRHGRDFALGATHEEIITSLVRDELTSYKKLPLTLYQIQTKYRDERRPRFGLLRGREFIMKDAYSFHADEESLDERYHMMYDAYQKVFSRCGLDFRAVIADSGAIGGKDTHEFMALAAVGEDTIAYSDESQYAANIEMAAVLHVDQKRDETPLPLDEGQASTNDSDAIHISFFRDGEANVVAVLYRAIDEVNDIKVKNALDVTLLESISDEETVDFDVFDQTSSIQILADNGVKNVVNGVLKMNGKLLHFNINPDRDLTHMTFADLRMIKEGDPSPDGKGTIRFARGIEIGQVFKLGTRYSEDMKATFLDQNGKSKPLMMGCYGIGVSRTLSAVVEQHFDDQGICWPLSVAPYALHIVPVNMKNEDQKQLAEQLYETLGHQYEVLLDDRNERVGVKFADSDLIGCPIRITVGKKASENFVEVKLRHSGESEEMAIDQLQDYIEKQLKKA</sequence>
<keyword evidence="4 10" id="KW-0436">Ligase</keyword>
<feature type="domain" description="Aminoacyl-transfer RNA synthetases class-II family profile" evidence="11">
    <location>
        <begin position="38"/>
        <end position="444"/>
    </location>
</feature>
<reference evidence="12" key="1">
    <citation type="journal article" date="2014" name="Int. J. Syst. Evol. Microbiol.">
        <title>Complete genome sequence of Corynebacterium casei LMG S-19264T (=DSM 44701T), isolated from a smear-ripened cheese.</title>
        <authorList>
            <consortium name="US DOE Joint Genome Institute (JGI-PGF)"/>
            <person name="Walter F."/>
            <person name="Albersmeier A."/>
            <person name="Kalinowski J."/>
            <person name="Ruckert C."/>
        </authorList>
    </citation>
    <scope>NUCLEOTIDE SEQUENCE</scope>
    <source>
        <strain evidence="12">CGMCC 1.12777</strain>
    </source>
</reference>
<keyword evidence="3 10" id="KW-0963">Cytoplasm</keyword>
<dbReference type="InterPro" id="IPR002316">
    <property type="entry name" value="Pro-tRNA-ligase_IIa"/>
</dbReference>
<evidence type="ECO:0000256" key="6">
    <source>
        <dbReference type="ARBA" id="ARBA00022840"/>
    </source>
</evidence>
<dbReference type="EMBL" id="BMFV01000014">
    <property type="protein sequence ID" value="GGH82102.1"/>
    <property type="molecule type" value="Genomic_DNA"/>
</dbReference>
<dbReference type="GO" id="GO:0140096">
    <property type="term" value="F:catalytic activity, acting on a protein"/>
    <property type="evidence" value="ECO:0007669"/>
    <property type="project" value="UniProtKB-ARBA"/>
</dbReference>
<evidence type="ECO:0000313" key="13">
    <source>
        <dbReference type="Proteomes" id="UP000656813"/>
    </source>
</evidence>
<dbReference type="RefSeq" id="WP_188497356.1">
    <property type="nucleotide sequence ID" value="NZ_BMFV01000014.1"/>
</dbReference>
<evidence type="ECO:0000259" key="11">
    <source>
        <dbReference type="PROSITE" id="PS50862"/>
    </source>
</evidence>
<organism evidence="12 13">
    <name type="scientific">Pullulanibacillus pueri</name>
    <dbReference type="NCBI Taxonomy" id="1437324"/>
    <lineage>
        <taxon>Bacteria</taxon>
        <taxon>Bacillati</taxon>
        <taxon>Bacillota</taxon>
        <taxon>Bacilli</taxon>
        <taxon>Bacillales</taxon>
        <taxon>Sporolactobacillaceae</taxon>
        <taxon>Pullulanibacillus</taxon>
    </lineage>
</organism>
<dbReference type="PRINTS" id="PR01046">
    <property type="entry name" value="TRNASYNTHPRO"/>
</dbReference>
<protein>
    <recommendedName>
        <fullName evidence="10">Proline--tRNA ligase</fullName>
        <ecNumber evidence="10">6.1.1.15</ecNumber>
    </recommendedName>
    <alternativeName>
        <fullName evidence="10">Prolyl-tRNA synthetase</fullName>
        <shortName evidence="10">ProRS</shortName>
    </alternativeName>
</protein>
<keyword evidence="8 10" id="KW-0030">Aminoacyl-tRNA synthetase</keyword>
<evidence type="ECO:0000256" key="7">
    <source>
        <dbReference type="ARBA" id="ARBA00022917"/>
    </source>
</evidence>
<comment type="catalytic activity">
    <reaction evidence="9 10">
        <text>tRNA(Pro) + L-proline + ATP = L-prolyl-tRNA(Pro) + AMP + diphosphate</text>
        <dbReference type="Rhea" id="RHEA:14305"/>
        <dbReference type="Rhea" id="RHEA-COMP:9700"/>
        <dbReference type="Rhea" id="RHEA-COMP:9702"/>
        <dbReference type="ChEBI" id="CHEBI:30616"/>
        <dbReference type="ChEBI" id="CHEBI:33019"/>
        <dbReference type="ChEBI" id="CHEBI:60039"/>
        <dbReference type="ChEBI" id="CHEBI:78442"/>
        <dbReference type="ChEBI" id="CHEBI:78532"/>
        <dbReference type="ChEBI" id="CHEBI:456215"/>
        <dbReference type="EC" id="6.1.1.15"/>
    </reaction>
</comment>
<dbReference type="Gene3D" id="3.40.50.800">
    <property type="entry name" value="Anticodon-binding domain"/>
    <property type="match status" value="1"/>
</dbReference>
<dbReference type="PANTHER" id="PTHR42753:SF2">
    <property type="entry name" value="PROLINE--TRNA LIGASE"/>
    <property type="match status" value="1"/>
</dbReference>
<accession>A0A8J2ZW62</accession>
<evidence type="ECO:0000256" key="10">
    <source>
        <dbReference type="HAMAP-Rule" id="MF_01569"/>
    </source>
</evidence>
<dbReference type="HAMAP" id="MF_01569">
    <property type="entry name" value="Pro_tRNA_synth_type1"/>
    <property type="match status" value="1"/>
</dbReference>
<dbReference type="SUPFAM" id="SSF55826">
    <property type="entry name" value="YbaK/ProRS associated domain"/>
    <property type="match status" value="1"/>
</dbReference>
<evidence type="ECO:0000256" key="3">
    <source>
        <dbReference type="ARBA" id="ARBA00022490"/>
    </source>
</evidence>
<comment type="function">
    <text evidence="10">Catalyzes the attachment of proline to tRNA(Pro) in a two-step reaction: proline is first activated by ATP to form Pro-AMP and then transferred to the acceptor end of tRNA(Pro). As ProRS can inadvertently accommodate and process non-cognate amino acids such as alanine and cysteine, to avoid such errors it has two additional distinct editing activities against alanine. One activity is designated as 'pretransfer' editing and involves the tRNA(Pro)-independent hydrolysis of activated Ala-AMP. The other activity is designated 'posttransfer' editing and involves deacylation of mischarged Ala-tRNA(Pro). The misacylated Cys-tRNA(Pro) is not edited by ProRS.</text>
</comment>
<evidence type="ECO:0000313" key="12">
    <source>
        <dbReference type="EMBL" id="GGH82102.1"/>
    </source>
</evidence>
<comment type="similarity">
    <text evidence="10">Belongs to the class-II aminoacyl-tRNA synthetase family. ProS type 1 subfamily.</text>
</comment>
<proteinExistence type="inferred from homology"/>
<dbReference type="GO" id="GO:0004827">
    <property type="term" value="F:proline-tRNA ligase activity"/>
    <property type="evidence" value="ECO:0007669"/>
    <property type="project" value="UniProtKB-UniRule"/>
</dbReference>
<dbReference type="SUPFAM" id="SSF52954">
    <property type="entry name" value="Class II aaRS ABD-related"/>
    <property type="match status" value="1"/>
</dbReference>
<name>A0A8J2ZW62_9BACL</name>
<dbReference type="InterPro" id="IPR002314">
    <property type="entry name" value="aa-tRNA-synt_IIb"/>
</dbReference>
<evidence type="ECO:0000256" key="4">
    <source>
        <dbReference type="ARBA" id="ARBA00022598"/>
    </source>
</evidence>
<dbReference type="SUPFAM" id="SSF55681">
    <property type="entry name" value="Class II aaRS and biotin synthetases"/>
    <property type="match status" value="1"/>
</dbReference>
<dbReference type="FunFam" id="3.30.930.10:FF:000042">
    <property type="entry name" value="probable proline--tRNA ligase, mitochondrial"/>
    <property type="match status" value="1"/>
</dbReference>
<dbReference type="NCBIfam" id="TIGR00409">
    <property type="entry name" value="proS_fam_II"/>
    <property type="match status" value="1"/>
</dbReference>
<dbReference type="GO" id="GO:0005829">
    <property type="term" value="C:cytosol"/>
    <property type="evidence" value="ECO:0007669"/>
    <property type="project" value="TreeGrafter"/>
</dbReference>
<keyword evidence="6 10" id="KW-0067">ATP-binding</keyword>
<dbReference type="Pfam" id="PF00587">
    <property type="entry name" value="tRNA-synt_2b"/>
    <property type="match status" value="1"/>
</dbReference>
<evidence type="ECO:0000256" key="8">
    <source>
        <dbReference type="ARBA" id="ARBA00023146"/>
    </source>
</evidence>
<dbReference type="FunFam" id="3.40.50.800:FF:000011">
    <property type="entry name" value="Proline--tRNA ligase"/>
    <property type="match status" value="1"/>
</dbReference>
<dbReference type="InterPro" id="IPR004500">
    <property type="entry name" value="Pro-tRNA-synth_IIa_bac-type"/>
</dbReference>
<dbReference type="CDD" id="cd00779">
    <property type="entry name" value="ProRS_core_prok"/>
    <property type="match status" value="1"/>
</dbReference>
<evidence type="ECO:0000256" key="2">
    <source>
        <dbReference type="ARBA" id="ARBA00011738"/>
    </source>
</evidence>
<evidence type="ECO:0000256" key="1">
    <source>
        <dbReference type="ARBA" id="ARBA00004496"/>
    </source>
</evidence>
<comment type="caution">
    <text evidence="12">The sequence shown here is derived from an EMBL/GenBank/DDBJ whole genome shotgun (WGS) entry which is preliminary data.</text>
</comment>
<keyword evidence="5 10" id="KW-0547">Nucleotide-binding</keyword>
<dbReference type="PROSITE" id="PS50862">
    <property type="entry name" value="AA_TRNA_LIGASE_II"/>
    <property type="match status" value="1"/>
</dbReference>
<dbReference type="Proteomes" id="UP000656813">
    <property type="component" value="Unassembled WGS sequence"/>
</dbReference>
<evidence type="ECO:0000256" key="5">
    <source>
        <dbReference type="ARBA" id="ARBA00022741"/>
    </source>
</evidence>
<dbReference type="EC" id="6.1.1.15" evidence="10"/>